<keyword evidence="2" id="KW-1133">Transmembrane helix</keyword>
<keyword evidence="2" id="KW-0812">Transmembrane</keyword>
<feature type="transmembrane region" description="Helical" evidence="2">
    <location>
        <begin position="6"/>
        <end position="25"/>
    </location>
</feature>
<evidence type="ECO:0000313" key="4">
    <source>
        <dbReference type="Proteomes" id="UP000481153"/>
    </source>
</evidence>
<keyword evidence="4" id="KW-1185">Reference proteome</keyword>
<evidence type="ECO:0000256" key="1">
    <source>
        <dbReference type="SAM" id="MobiDB-lite"/>
    </source>
</evidence>
<sequence length="95" mass="11223">MRIYKMLVHWGIIFTVPTAIALAVFRPIDEDEQRAMLESKYKDDIERQRKNRQKIMDLIRPTSETSEGKVVSDQVTDRVMKGDPATRPDWVKRFE</sequence>
<accession>A0A6G0XJI0</accession>
<reference evidence="3 4" key="1">
    <citation type="submission" date="2019-07" db="EMBL/GenBank/DDBJ databases">
        <title>Genomics analysis of Aphanomyces spp. identifies a new class of oomycete effector associated with host adaptation.</title>
        <authorList>
            <person name="Gaulin E."/>
        </authorList>
    </citation>
    <scope>NUCLEOTIDE SEQUENCE [LARGE SCALE GENOMIC DNA]</scope>
    <source>
        <strain evidence="3 4">ATCC 201684</strain>
    </source>
</reference>
<name>A0A6G0XJI0_9STRA</name>
<dbReference type="AlphaFoldDB" id="A0A6G0XJI0"/>
<evidence type="ECO:0000256" key="2">
    <source>
        <dbReference type="SAM" id="Phobius"/>
    </source>
</evidence>
<feature type="compositionally biased region" description="Basic and acidic residues" evidence="1">
    <location>
        <begin position="75"/>
        <end position="95"/>
    </location>
</feature>
<dbReference type="Proteomes" id="UP000481153">
    <property type="component" value="Unassembled WGS sequence"/>
</dbReference>
<organism evidence="3 4">
    <name type="scientific">Aphanomyces euteiches</name>
    <dbReference type="NCBI Taxonomy" id="100861"/>
    <lineage>
        <taxon>Eukaryota</taxon>
        <taxon>Sar</taxon>
        <taxon>Stramenopiles</taxon>
        <taxon>Oomycota</taxon>
        <taxon>Saprolegniomycetes</taxon>
        <taxon>Saprolegniales</taxon>
        <taxon>Verrucalvaceae</taxon>
        <taxon>Aphanomyces</taxon>
    </lineage>
</organism>
<proteinExistence type="predicted"/>
<keyword evidence="2" id="KW-0472">Membrane</keyword>
<dbReference type="EMBL" id="VJMJ01000052">
    <property type="protein sequence ID" value="KAF0740473.1"/>
    <property type="molecule type" value="Genomic_DNA"/>
</dbReference>
<gene>
    <name evidence="3" type="ORF">Ae201684_004207</name>
</gene>
<evidence type="ECO:0000313" key="3">
    <source>
        <dbReference type="EMBL" id="KAF0740473.1"/>
    </source>
</evidence>
<feature type="region of interest" description="Disordered" evidence="1">
    <location>
        <begin position="63"/>
        <end position="95"/>
    </location>
</feature>
<comment type="caution">
    <text evidence="3">The sequence shown here is derived from an EMBL/GenBank/DDBJ whole genome shotgun (WGS) entry which is preliminary data.</text>
</comment>
<protein>
    <submittedName>
        <fullName evidence="3">Uncharacterized protein</fullName>
    </submittedName>
</protein>